<gene>
    <name evidence="2" type="ORF">CQ394_03105</name>
</gene>
<organism evidence="2 3">
    <name type="scientific">Clostridium neonatale</name>
    <dbReference type="NCBI Taxonomy" id="137838"/>
    <lineage>
        <taxon>Bacteria</taxon>
        <taxon>Bacillati</taxon>
        <taxon>Bacillota</taxon>
        <taxon>Clostridia</taxon>
        <taxon>Eubacteriales</taxon>
        <taxon>Clostridiaceae</taxon>
        <taxon>Clostridium</taxon>
    </lineage>
</organism>
<evidence type="ECO:0000256" key="1">
    <source>
        <dbReference type="SAM" id="Phobius"/>
    </source>
</evidence>
<protein>
    <recommendedName>
        <fullName evidence="4">DUF5673 domain-containing protein</fullName>
    </recommendedName>
</protein>
<comment type="caution">
    <text evidence="2">The sequence shown here is derived from an EMBL/GenBank/DDBJ whole genome shotgun (WGS) entry which is preliminary data.</text>
</comment>
<reference evidence="2 3" key="1">
    <citation type="submission" date="2017-10" db="EMBL/GenBank/DDBJ databases">
        <title>Effective Description of Clostridium neonatale sp. nov. linked to necrotizing enterocolitis in neonates and a clarification of species assignable to the genus Clostridium (Prazmowski 1880) emend. Lawson and Rainey 2016.</title>
        <authorList>
            <person name="Bernard K."/>
            <person name="Burdz T."/>
            <person name="Wiebe D."/>
            <person name="Balcewich B."/>
            <person name="Alfa M."/>
            <person name="Bernier A.-M."/>
        </authorList>
    </citation>
    <scope>NUCLEOTIDE SEQUENCE [LARGE SCALE GENOMIC DNA]</scope>
    <source>
        <strain evidence="2 3">LCDC99A005</strain>
    </source>
</reference>
<keyword evidence="1" id="KW-0472">Membrane</keyword>
<evidence type="ECO:0008006" key="4">
    <source>
        <dbReference type="Google" id="ProtNLM"/>
    </source>
</evidence>
<dbReference type="AlphaFoldDB" id="A0A2A7MGE1"/>
<keyword evidence="1" id="KW-1133">Transmembrane helix</keyword>
<dbReference type="Proteomes" id="UP000220840">
    <property type="component" value="Unassembled WGS sequence"/>
</dbReference>
<keyword evidence="3" id="KW-1185">Reference proteome</keyword>
<feature type="transmembrane region" description="Helical" evidence="1">
    <location>
        <begin position="26"/>
        <end position="47"/>
    </location>
</feature>
<feature type="transmembrane region" description="Helical" evidence="1">
    <location>
        <begin position="67"/>
        <end position="83"/>
    </location>
</feature>
<proteinExistence type="predicted"/>
<sequence>MMKKYLLLVCLIIVLGFAILSGGTKYAYWGCGIIVLTFSAILIKNIYTYNISRKQISDNYINLKRNNLANTISALLLILLNANNDVLSIKNTKELVLIVTLYMTVGMQLLISIFCIPKISTEGFICSSGKFIGFNQIKNIKSESGMFMSYKQLTVQYEESSEIFKVHSLDYENVKKCIYTYGNIVIKEIDKKEN</sequence>
<feature type="transmembrane region" description="Helical" evidence="1">
    <location>
        <begin position="95"/>
        <end position="116"/>
    </location>
</feature>
<name>A0A2A7MGE1_9CLOT</name>
<keyword evidence="1" id="KW-0812">Transmembrane</keyword>
<evidence type="ECO:0000313" key="3">
    <source>
        <dbReference type="Proteomes" id="UP000220840"/>
    </source>
</evidence>
<accession>A0A2A7MGE1</accession>
<evidence type="ECO:0000313" key="2">
    <source>
        <dbReference type="EMBL" id="PEG30726.1"/>
    </source>
</evidence>
<dbReference type="STRING" id="137838.GCA_001458595_02080"/>
<dbReference type="EMBL" id="PDCJ01000001">
    <property type="protein sequence ID" value="PEG30726.1"/>
    <property type="molecule type" value="Genomic_DNA"/>
</dbReference>